<reference evidence="4 5" key="1">
    <citation type="submission" date="2023-04" db="EMBL/GenBank/DDBJ databases">
        <title>Fusibacter bizertensis strain WBS, isolated from littoral bottom sediments of the Arctic seas - biochemical and genomic analysis.</title>
        <authorList>
            <person name="Brioukhanov A.L."/>
        </authorList>
    </citation>
    <scope>NUCLEOTIDE SEQUENCE [LARGE SCALE GENOMIC DNA]</scope>
    <source>
        <strain evidence="4 5">WBS</strain>
    </source>
</reference>
<evidence type="ECO:0000259" key="3">
    <source>
        <dbReference type="Pfam" id="PF14242"/>
    </source>
</evidence>
<keyword evidence="5" id="KW-1185">Reference proteome</keyword>
<dbReference type="RefSeq" id="WP_281093521.1">
    <property type="nucleotide sequence ID" value="NZ_JARYZI010000003.1"/>
</dbReference>
<dbReference type="Proteomes" id="UP001158045">
    <property type="component" value="Unassembled WGS sequence"/>
</dbReference>
<keyword evidence="2" id="KW-0812">Transmembrane</keyword>
<dbReference type="CDD" id="cd14360">
    <property type="entry name" value="UBA_NAC_like_bac"/>
    <property type="match status" value="1"/>
</dbReference>
<feature type="region of interest" description="Disordered" evidence="1">
    <location>
        <begin position="47"/>
        <end position="73"/>
    </location>
</feature>
<evidence type="ECO:0000313" key="4">
    <source>
        <dbReference type="EMBL" id="MDH8677702.1"/>
    </source>
</evidence>
<name>A0ABT6NBB3_9FIRM</name>
<protein>
    <submittedName>
        <fullName evidence="4">DUF4342 domain-containing protein</fullName>
    </submittedName>
</protein>
<feature type="transmembrane region" description="Helical" evidence="2">
    <location>
        <begin position="107"/>
        <end position="131"/>
    </location>
</feature>
<feature type="compositionally biased region" description="Basic residues" evidence="1">
    <location>
        <begin position="57"/>
        <end position="71"/>
    </location>
</feature>
<evidence type="ECO:0000256" key="1">
    <source>
        <dbReference type="SAM" id="MobiDB-lite"/>
    </source>
</evidence>
<comment type="caution">
    <text evidence="4">The sequence shown here is derived from an EMBL/GenBank/DDBJ whole genome shotgun (WGS) entry which is preliminary data.</text>
</comment>
<evidence type="ECO:0000256" key="2">
    <source>
        <dbReference type="SAM" id="Phobius"/>
    </source>
</evidence>
<dbReference type="Gene3D" id="1.10.8.10">
    <property type="entry name" value="DNA helicase RuvA subunit, C-terminal domain"/>
    <property type="match status" value="1"/>
</dbReference>
<proteinExistence type="predicted"/>
<accession>A0ABT6NBB3</accession>
<evidence type="ECO:0000313" key="5">
    <source>
        <dbReference type="Proteomes" id="UP001158045"/>
    </source>
</evidence>
<dbReference type="SUPFAM" id="SSF46934">
    <property type="entry name" value="UBA-like"/>
    <property type="match status" value="1"/>
</dbReference>
<gene>
    <name evidence="4" type="ORF">QE109_06065</name>
</gene>
<dbReference type="InterPro" id="IPR009060">
    <property type="entry name" value="UBA-like_sf"/>
</dbReference>
<dbReference type="Pfam" id="PF14242">
    <property type="entry name" value="DUF4342"/>
    <property type="match status" value="1"/>
</dbReference>
<keyword evidence="2" id="KW-0472">Membrane</keyword>
<dbReference type="InterPro" id="IPR025642">
    <property type="entry name" value="DUF4342"/>
</dbReference>
<sequence>MAVSLEKIDMLMERANISYKEAKDALEMHDGDMVEALIYLEASNKTAYSKPGPKPNRPPHPHPRSGQRRNQKQNNDFFDDMKKFFAKMHKTSFVVGNKGKRVLDIPLTIAALLILFTMPVSMFLLIVPYLFGYKISILDNEGKNVNFDKTFHFGEDKEEAPKENEDRME</sequence>
<feature type="domain" description="DUF4342" evidence="3">
    <location>
        <begin position="69"/>
        <end position="137"/>
    </location>
</feature>
<organism evidence="4 5">
    <name type="scientific">Fusibacter bizertensis</name>
    <dbReference type="NCBI Taxonomy" id="1488331"/>
    <lineage>
        <taxon>Bacteria</taxon>
        <taxon>Bacillati</taxon>
        <taxon>Bacillota</taxon>
        <taxon>Clostridia</taxon>
        <taxon>Eubacteriales</taxon>
        <taxon>Eubacteriales Family XII. Incertae Sedis</taxon>
        <taxon>Fusibacter</taxon>
    </lineage>
</organism>
<keyword evidence="2" id="KW-1133">Transmembrane helix</keyword>
<dbReference type="EMBL" id="JARYZI010000003">
    <property type="protein sequence ID" value="MDH8677702.1"/>
    <property type="molecule type" value="Genomic_DNA"/>
</dbReference>